<evidence type="ECO:0000256" key="2">
    <source>
        <dbReference type="ARBA" id="ARBA00012726"/>
    </source>
</evidence>
<accession>A0A2H4UTJ8</accession>
<protein>
    <recommendedName>
        <fullName evidence="2">3'-phosphate/5'-hydroxy nucleic acid ligase</fullName>
        <ecNumber evidence="2">6.5.1.8</ecNumber>
    </recommendedName>
</protein>
<name>A0A2H4UTJ8_9VIRU</name>
<comment type="catalytic activity">
    <reaction evidence="8">
        <text>a 3'-end 3'-phospho-ribonucleotide-RNA + a 5'-end dephospho-ribonucleoside-RNA + GTP = a ribonucleotidyl-ribonucleotide-RNA + GMP + diphosphate</text>
        <dbReference type="Rhea" id="RHEA:68076"/>
        <dbReference type="Rhea" id="RHEA-COMP:10463"/>
        <dbReference type="Rhea" id="RHEA-COMP:13936"/>
        <dbReference type="Rhea" id="RHEA-COMP:17355"/>
        <dbReference type="ChEBI" id="CHEBI:33019"/>
        <dbReference type="ChEBI" id="CHEBI:37565"/>
        <dbReference type="ChEBI" id="CHEBI:58115"/>
        <dbReference type="ChEBI" id="CHEBI:83062"/>
        <dbReference type="ChEBI" id="CHEBI:138284"/>
        <dbReference type="ChEBI" id="CHEBI:173118"/>
        <dbReference type="EC" id="6.5.1.8"/>
    </reaction>
</comment>
<dbReference type="Gene3D" id="3.90.1860.10">
    <property type="entry name" value="tRNA-splicing ligase RtcB"/>
    <property type="match status" value="1"/>
</dbReference>
<dbReference type="InterPro" id="IPR036025">
    <property type="entry name" value="RtcB-like_sf"/>
</dbReference>
<reference evidence="9" key="1">
    <citation type="journal article" date="2017" name="Elife">
        <title>The kinetoplastid-infecting Bodo saltans virus (BsV), a window into the most abundant giant viruses in the sea.</title>
        <authorList>
            <person name="Deeg C.M."/>
            <person name="Chow C.-E.T."/>
            <person name="Suttle C.A."/>
        </authorList>
    </citation>
    <scope>NUCLEOTIDE SEQUENCE</scope>
    <source>
        <strain evidence="9">NG1</strain>
    </source>
</reference>
<dbReference type="EC" id="6.5.1.8" evidence="2"/>
<gene>
    <name evidence="9" type="ORF">BMW23_0203</name>
</gene>
<sequence>MLNKIIPNDPGSVPFIIKYKKINKQDSKEQHYELCEDGTKILVVNNELFNDDAPCIAKAFIPKFHIDKSTISQIRYMLTHPSIDNVRIMPDCHRGVNCCIGFTSKLTDKIVPCFIGVDIGCGIISYQTNKSISDLGFSVENLESTLRNLTPMGTTDATNHCIHKIPVVKDDELDEIFEESKKEAYDFAKMYSQDYSTTIFNFIPNYSFEWLKQKCIQIGIEYNYALQCLGTLGGGNHFIEVNKNINDKLYITLHTGSRNFGTKICNFHQSKINETKYFDWGKYHDGMKNIHRKTRDPKTIKFMTDELIDNINAGRHTDYLENEDAYEYFFDMIFAQKFAKLNRKIILRRILDALQIQYDEDNIIESIHNYIDFTDKIIRKGAISAHKDQLCLISLNMRDGILLCKGKGNIDWNYSSAHGAGRLYTRYTTKQKVSMDEFIESMKNVYSTSVNEFTLDESPQAYKNTEMIKSLLNGNVEIIEQLFPIINIKAND</sequence>
<dbReference type="Proteomes" id="UP000240325">
    <property type="component" value="Segment"/>
</dbReference>
<dbReference type="GO" id="GO:0006281">
    <property type="term" value="P:DNA repair"/>
    <property type="evidence" value="ECO:0007669"/>
    <property type="project" value="TreeGrafter"/>
</dbReference>
<evidence type="ECO:0000256" key="3">
    <source>
        <dbReference type="ARBA" id="ARBA00022598"/>
    </source>
</evidence>
<keyword evidence="3" id="KW-0436">Ligase</keyword>
<dbReference type="GO" id="GO:0003909">
    <property type="term" value="F:DNA ligase activity"/>
    <property type="evidence" value="ECO:0007669"/>
    <property type="project" value="TreeGrafter"/>
</dbReference>
<organism evidence="9">
    <name type="scientific">Bodo saltans virus</name>
    <dbReference type="NCBI Taxonomy" id="2024608"/>
    <lineage>
        <taxon>Viruses</taxon>
        <taxon>Varidnaviria</taxon>
        <taxon>Bamfordvirae</taxon>
        <taxon>Nucleocytoviricota</taxon>
        <taxon>Megaviricetes</taxon>
        <taxon>Imitervirales</taxon>
        <taxon>Mimiviridae</taxon>
        <taxon>Klosneuvirinae</taxon>
        <taxon>Theiavirus</taxon>
        <taxon>Theiavirus salishense</taxon>
    </lineage>
</organism>
<proteinExistence type="predicted"/>
<keyword evidence="6" id="KW-0342">GTP-binding</keyword>
<keyword evidence="7" id="KW-0464">Manganese</keyword>
<keyword evidence="5" id="KW-0547">Nucleotide-binding</keyword>
<evidence type="ECO:0000256" key="5">
    <source>
        <dbReference type="ARBA" id="ARBA00022741"/>
    </source>
</evidence>
<evidence type="ECO:0000256" key="1">
    <source>
        <dbReference type="ARBA" id="ARBA00001936"/>
    </source>
</evidence>
<evidence type="ECO:0000313" key="10">
    <source>
        <dbReference type="Proteomes" id="UP000240325"/>
    </source>
</evidence>
<dbReference type="GO" id="GO:0030145">
    <property type="term" value="F:manganese ion binding"/>
    <property type="evidence" value="ECO:0007669"/>
    <property type="project" value="TreeGrafter"/>
</dbReference>
<dbReference type="EMBL" id="MF782455">
    <property type="protein sequence ID" value="ATZ80261.1"/>
    <property type="molecule type" value="Genomic_DNA"/>
</dbReference>
<keyword evidence="10" id="KW-1185">Reference proteome</keyword>
<dbReference type="SUPFAM" id="SSF103365">
    <property type="entry name" value="Hypothetical protein PH1602"/>
    <property type="match status" value="1"/>
</dbReference>
<dbReference type="Pfam" id="PF01139">
    <property type="entry name" value="RtcB"/>
    <property type="match status" value="1"/>
</dbReference>
<evidence type="ECO:0000256" key="8">
    <source>
        <dbReference type="ARBA" id="ARBA00047746"/>
    </source>
</evidence>
<dbReference type="GO" id="GO:0006396">
    <property type="term" value="P:RNA processing"/>
    <property type="evidence" value="ECO:0007669"/>
    <property type="project" value="InterPro"/>
</dbReference>
<dbReference type="InterPro" id="IPR052915">
    <property type="entry name" value="RtcB-like"/>
</dbReference>
<dbReference type="GO" id="GO:0005525">
    <property type="term" value="F:GTP binding"/>
    <property type="evidence" value="ECO:0007669"/>
    <property type="project" value="UniProtKB-KW"/>
</dbReference>
<dbReference type="InterPro" id="IPR001233">
    <property type="entry name" value="RtcB"/>
</dbReference>
<dbReference type="PANTHER" id="PTHR43749">
    <property type="entry name" value="RNA-SPLICING LIGASE RTCB"/>
    <property type="match status" value="1"/>
</dbReference>
<dbReference type="PANTHER" id="PTHR43749:SF2">
    <property type="entry name" value="RNA-SPLICING LIGASE RTCB"/>
    <property type="match status" value="1"/>
</dbReference>
<dbReference type="GO" id="GO:0042245">
    <property type="term" value="P:RNA repair"/>
    <property type="evidence" value="ECO:0007669"/>
    <property type="project" value="TreeGrafter"/>
</dbReference>
<evidence type="ECO:0000256" key="4">
    <source>
        <dbReference type="ARBA" id="ARBA00022723"/>
    </source>
</evidence>
<dbReference type="GO" id="GO:0170057">
    <property type="term" value="F:RNA ligase (GTP) activity"/>
    <property type="evidence" value="ECO:0007669"/>
    <property type="project" value="UniProtKB-EC"/>
</dbReference>
<keyword evidence="4" id="KW-0479">Metal-binding</keyword>
<comment type="cofactor">
    <cofactor evidence="1">
        <name>Mn(2+)</name>
        <dbReference type="ChEBI" id="CHEBI:29035"/>
    </cofactor>
</comment>
<evidence type="ECO:0000256" key="7">
    <source>
        <dbReference type="ARBA" id="ARBA00023211"/>
    </source>
</evidence>
<evidence type="ECO:0000313" key="9">
    <source>
        <dbReference type="EMBL" id="ATZ80261.1"/>
    </source>
</evidence>
<evidence type="ECO:0000256" key="6">
    <source>
        <dbReference type="ARBA" id="ARBA00023134"/>
    </source>
</evidence>